<reference evidence="3" key="1">
    <citation type="submission" date="2018-05" db="EMBL/GenBank/DDBJ databases">
        <authorList>
            <person name="Lanie J.A."/>
            <person name="Ng W.-L."/>
            <person name="Kazmierczak K.M."/>
            <person name="Andrzejewski T.M."/>
            <person name="Davidsen T.M."/>
            <person name="Wayne K.J."/>
            <person name="Tettelin H."/>
            <person name="Glass J.I."/>
            <person name="Rusch D."/>
            <person name="Podicherti R."/>
            <person name="Tsui H.-C.T."/>
            <person name="Winkler M.E."/>
        </authorList>
    </citation>
    <scope>NUCLEOTIDE SEQUENCE</scope>
</reference>
<evidence type="ECO:0000313" key="3">
    <source>
        <dbReference type="EMBL" id="SVE09726.1"/>
    </source>
</evidence>
<dbReference type="EMBL" id="UINC01193897">
    <property type="protein sequence ID" value="SVE09726.1"/>
    <property type="molecule type" value="Genomic_DNA"/>
</dbReference>
<keyword evidence="1" id="KW-0479">Metal-binding</keyword>
<dbReference type="Pfam" id="PF00491">
    <property type="entry name" value="Arginase"/>
    <property type="match status" value="1"/>
</dbReference>
<dbReference type="PANTHER" id="PTHR11358">
    <property type="entry name" value="ARGINASE/AGMATINASE"/>
    <property type="match status" value="1"/>
</dbReference>
<name>A0A383AP81_9ZZZZ</name>
<dbReference type="Gene3D" id="3.40.800.10">
    <property type="entry name" value="Ureohydrolase domain"/>
    <property type="match status" value="1"/>
</dbReference>
<accession>A0A383AP81</accession>
<organism evidence="3">
    <name type="scientific">marine metagenome</name>
    <dbReference type="NCBI Taxonomy" id="408172"/>
    <lineage>
        <taxon>unclassified sequences</taxon>
        <taxon>metagenomes</taxon>
        <taxon>ecological metagenomes</taxon>
    </lineage>
</organism>
<evidence type="ECO:0000256" key="1">
    <source>
        <dbReference type="ARBA" id="ARBA00022723"/>
    </source>
</evidence>
<dbReference type="GO" id="GO:0008783">
    <property type="term" value="F:agmatinase activity"/>
    <property type="evidence" value="ECO:0007669"/>
    <property type="project" value="TreeGrafter"/>
</dbReference>
<evidence type="ECO:0000256" key="2">
    <source>
        <dbReference type="ARBA" id="ARBA00022801"/>
    </source>
</evidence>
<feature type="non-terminal residue" evidence="3">
    <location>
        <position position="105"/>
    </location>
</feature>
<sequence>MMTPRFRDVATFMRVPYVEDFSSIDIALVGVPFDGAVTNRPGTRHGPRQVRDMSSMMRTTHHVTKVNPYQLCRIGDVGDVPLTNIYDLPEVNRQIASFYKELVKN</sequence>
<dbReference type="GO" id="GO:0033389">
    <property type="term" value="P:putrescine biosynthetic process from arginine, via agmatine"/>
    <property type="evidence" value="ECO:0007669"/>
    <property type="project" value="TreeGrafter"/>
</dbReference>
<dbReference type="GO" id="GO:0046872">
    <property type="term" value="F:metal ion binding"/>
    <property type="evidence" value="ECO:0007669"/>
    <property type="project" value="UniProtKB-KW"/>
</dbReference>
<dbReference type="AlphaFoldDB" id="A0A383AP81"/>
<dbReference type="InterPro" id="IPR006035">
    <property type="entry name" value="Ureohydrolase"/>
</dbReference>
<dbReference type="InterPro" id="IPR023696">
    <property type="entry name" value="Ureohydrolase_dom_sf"/>
</dbReference>
<keyword evidence="2" id="KW-0378">Hydrolase</keyword>
<dbReference type="PANTHER" id="PTHR11358:SF26">
    <property type="entry name" value="GUANIDINO ACID HYDROLASE, MITOCHONDRIAL"/>
    <property type="match status" value="1"/>
</dbReference>
<gene>
    <name evidence="3" type="ORF">METZ01_LOCUS462580</name>
</gene>
<dbReference type="PROSITE" id="PS51409">
    <property type="entry name" value="ARGINASE_2"/>
    <property type="match status" value="1"/>
</dbReference>
<dbReference type="SUPFAM" id="SSF52768">
    <property type="entry name" value="Arginase/deacetylase"/>
    <property type="match status" value="1"/>
</dbReference>
<proteinExistence type="predicted"/>
<protein>
    <recommendedName>
        <fullName evidence="4">Agmatinase</fullName>
    </recommendedName>
</protein>
<evidence type="ECO:0008006" key="4">
    <source>
        <dbReference type="Google" id="ProtNLM"/>
    </source>
</evidence>